<organism evidence="7 8">
    <name type="scientific">Cryptosporangium japonicum</name>
    <dbReference type="NCBI Taxonomy" id="80872"/>
    <lineage>
        <taxon>Bacteria</taxon>
        <taxon>Bacillati</taxon>
        <taxon>Actinomycetota</taxon>
        <taxon>Actinomycetes</taxon>
        <taxon>Cryptosporangiales</taxon>
        <taxon>Cryptosporangiaceae</taxon>
        <taxon>Cryptosporangium</taxon>
    </lineage>
</organism>
<dbReference type="EMBL" id="BAAAGX010000018">
    <property type="protein sequence ID" value="GAA0258650.1"/>
    <property type="molecule type" value="Genomic_DNA"/>
</dbReference>
<evidence type="ECO:0000256" key="2">
    <source>
        <dbReference type="ARBA" id="ARBA00022723"/>
    </source>
</evidence>
<evidence type="ECO:0000256" key="1">
    <source>
        <dbReference type="ARBA" id="ARBA00022670"/>
    </source>
</evidence>
<keyword evidence="5" id="KW-0732">Signal</keyword>
<dbReference type="InterPro" id="IPR024079">
    <property type="entry name" value="MetalloPept_cat_dom_sf"/>
</dbReference>
<feature type="signal peptide" evidence="5">
    <location>
        <begin position="1"/>
        <end position="23"/>
    </location>
</feature>
<feature type="chain" id="PRO_5045861778" description="Peptidase M10 metallopeptidase domain-containing protein" evidence="5">
    <location>
        <begin position="24"/>
        <end position="331"/>
    </location>
</feature>
<evidence type="ECO:0000256" key="3">
    <source>
        <dbReference type="ARBA" id="ARBA00022801"/>
    </source>
</evidence>
<protein>
    <recommendedName>
        <fullName evidence="6">Peptidase M10 metallopeptidase domain-containing protein</fullName>
    </recommendedName>
</protein>
<dbReference type="Pfam" id="PF00413">
    <property type="entry name" value="Peptidase_M10"/>
    <property type="match status" value="1"/>
</dbReference>
<accession>A0ABN0UQV3</accession>
<gene>
    <name evidence="7" type="ORF">GCM10009539_49970</name>
</gene>
<evidence type="ECO:0000259" key="6">
    <source>
        <dbReference type="Pfam" id="PF00413"/>
    </source>
</evidence>
<evidence type="ECO:0000256" key="4">
    <source>
        <dbReference type="ARBA" id="ARBA00022833"/>
    </source>
</evidence>
<keyword evidence="2" id="KW-0479">Metal-binding</keyword>
<feature type="domain" description="Peptidase M10 metallopeptidase" evidence="6">
    <location>
        <begin position="253"/>
        <end position="329"/>
    </location>
</feature>
<reference evidence="7 8" key="1">
    <citation type="journal article" date="2019" name="Int. J. Syst. Evol. Microbiol.">
        <title>The Global Catalogue of Microorganisms (GCM) 10K type strain sequencing project: providing services to taxonomists for standard genome sequencing and annotation.</title>
        <authorList>
            <consortium name="The Broad Institute Genomics Platform"/>
            <consortium name="The Broad Institute Genome Sequencing Center for Infectious Disease"/>
            <person name="Wu L."/>
            <person name="Ma J."/>
        </authorList>
    </citation>
    <scope>NUCLEOTIDE SEQUENCE [LARGE SCALE GENOMIC DNA]</scope>
    <source>
        <strain evidence="7 8">JCM 10425</strain>
    </source>
</reference>
<dbReference type="RefSeq" id="WP_344651330.1">
    <property type="nucleotide sequence ID" value="NZ_BAAAGX010000018.1"/>
</dbReference>
<keyword evidence="3" id="KW-0378">Hydrolase</keyword>
<name>A0ABN0UQV3_9ACTN</name>
<keyword evidence="8" id="KW-1185">Reference proteome</keyword>
<keyword evidence="1" id="KW-0645">Protease</keyword>
<dbReference type="SUPFAM" id="SSF55486">
    <property type="entry name" value="Metalloproteases ('zincins'), catalytic domain"/>
    <property type="match status" value="1"/>
</dbReference>
<comment type="caution">
    <text evidence="7">The sequence shown here is derived from an EMBL/GenBank/DDBJ whole genome shotgun (WGS) entry which is preliminary data.</text>
</comment>
<evidence type="ECO:0000256" key="5">
    <source>
        <dbReference type="SAM" id="SignalP"/>
    </source>
</evidence>
<dbReference type="InterPro" id="IPR001818">
    <property type="entry name" value="Pept_M10_metallopeptidase"/>
</dbReference>
<dbReference type="Gene3D" id="3.40.390.10">
    <property type="entry name" value="Collagenase (Catalytic Domain)"/>
    <property type="match status" value="1"/>
</dbReference>
<keyword evidence="4" id="KW-0862">Zinc</keyword>
<sequence>MRNLLTLRSSAPTISIAALVATAAVTAGIATAPAALTATAPAGPKLVAADTETDLATVAADGDTIRYQGLTVRVPAAGEGVQAAAQSTSGDISITVSRATDGSVVVKTEAHGEGESHDEEHGEAQAVNATAIRPAAAKTCKDAAYALSGWKLGSFKWYYNPAGAPASVRSSAVAAIAAGTTGLTKACGQKSLKLVPSYGGSTSAGVQVGAAGNCTGNDGRNVIGWRAGTGKWLGMTCTYFKTIKGKKTVTGTDTALNTQYKFFTATKNCSNAYDLQSVVLHERGHSLGLNHVSQAAHASAVMTPALSACSVGKRTLGLGDYKGLAAMYGTR</sequence>
<evidence type="ECO:0000313" key="7">
    <source>
        <dbReference type="EMBL" id="GAA0258650.1"/>
    </source>
</evidence>
<proteinExistence type="predicted"/>
<dbReference type="Proteomes" id="UP001500967">
    <property type="component" value="Unassembled WGS sequence"/>
</dbReference>
<evidence type="ECO:0000313" key="8">
    <source>
        <dbReference type="Proteomes" id="UP001500967"/>
    </source>
</evidence>